<keyword evidence="1" id="KW-0732">Signal</keyword>
<dbReference type="EMBL" id="GL732540">
    <property type="protein sequence ID" value="EFX82407.1"/>
    <property type="molecule type" value="Genomic_DNA"/>
</dbReference>
<organism evidence="2 3">
    <name type="scientific">Daphnia pulex</name>
    <name type="common">Water flea</name>
    <dbReference type="NCBI Taxonomy" id="6669"/>
    <lineage>
        <taxon>Eukaryota</taxon>
        <taxon>Metazoa</taxon>
        <taxon>Ecdysozoa</taxon>
        <taxon>Arthropoda</taxon>
        <taxon>Crustacea</taxon>
        <taxon>Branchiopoda</taxon>
        <taxon>Diplostraca</taxon>
        <taxon>Cladocera</taxon>
        <taxon>Anomopoda</taxon>
        <taxon>Daphniidae</taxon>
        <taxon>Daphnia</taxon>
    </lineage>
</organism>
<evidence type="ECO:0000313" key="2">
    <source>
        <dbReference type="EMBL" id="EFX82407.1"/>
    </source>
</evidence>
<accession>E9GDX5</accession>
<proteinExistence type="predicted"/>
<dbReference type="AlphaFoldDB" id="E9GDX5"/>
<feature type="signal peptide" evidence="1">
    <location>
        <begin position="1"/>
        <end position="26"/>
    </location>
</feature>
<dbReference type="OrthoDB" id="10554277at2759"/>
<dbReference type="PANTHER" id="PTHR34652:SF2">
    <property type="entry name" value="AGAP002134-PA"/>
    <property type="match status" value="1"/>
</dbReference>
<dbReference type="HOGENOM" id="CLU_2471327_0_0_1"/>
<dbReference type="KEGG" id="dpx:DAPPUDRAFT_241301"/>
<evidence type="ECO:0000256" key="1">
    <source>
        <dbReference type="SAM" id="SignalP"/>
    </source>
</evidence>
<name>E9GDX5_DAPPU</name>
<gene>
    <name evidence="2" type="ORF">DAPPUDRAFT_241301</name>
</gene>
<keyword evidence="3" id="KW-1185">Reference proteome</keyword>
<dbReference type="InParanoid" id="E9GDX5"/>
<dbReference type="PANTHER" id="PTHR34652">
    <property type="entry name" value="AGAP002134-PA"/>
    <property type="match status" value="1"/>
</dbReference>
<dbReference type="Proteomes" id="UP000000305">
    <property type="component" value="Unassembled WGS sequence"/>
</dbReference>
<evidence type="ECO:0000313" key="3">
    <source>
        <dbReference type="Proteomes" id="UP000000305"/>
    </source>
</evidence>
<sequence length="88" mass="10231">MSRSVIIVSLCLLLGVLAIMLASVEAAPREKRQILGAILDGLLDNDGYHHRRHHHHDDYYDDDYEGHGRNYGGRHHHQHHHHSHEVMY</sequence>
<feature type="chain" id="PRO_5003236922" evidence="1">
    <location>
        <begin position="27"/>
        <end position="88"/>
    </location>
</feature>
<protein>
    <submittedName>
        <fullName evidence="2">Uncharacterized protein</fullName>
    </submittedName>
</protein>
<reference evidence="2 3" key="1">
    <citation type="journal article" date="2011" name="Science">
        <title>The ecoresponsive genome of Daphnia pulex.</title>
        <authorList>
            <person name="Colbourne J.K."/>
            <person name="Pfrender M.E."/>
            <person name="Gilbert D."/>
            <person name="Thomas W.K."/>
            <person name="Tucker A."/>
            <person name="Oakley T.H."/>
            <person name="Tokishita S."/>
            <person name="Aerts A."/>
            <person name="Arnold G.J."/>
            <person name="Basu M.K."/>
            <person name="Bauer D.J."/>
            <person name="Caceres C.E."/>
            <person name="Carmel L."/>
            <person name="Casola C."/>
            <person name="Choi J.H."/>
            <person name="Detter J.C."/>
            <person name="Dong Q."/>
            <person name="Dusheyko S."/>
            <person name="Eads B.D."/>
            <person name="Frohlich T."/>
            <person name="Geiler-Samerotte K.A."/>
            <person name="Gerlach D."/>
            <person name="Hatcher P."/>
            <person name="Jogdeo S."/>
            <person name="Krijgsveld J."/>
            <person name="Kriventseva E.V."/>
            <person name="Kultz D."/>
            <person name="Laforsch C."/>
            <person name="Lindquist E."/>
            <person name="Lopez J."/>
            <person name="Manak J.R."/>
            <person name="Muller J."/>
            <person name="Pangilinan J."/>
            <person name="Patwardhan R.P."/>
            <person name="Pitluck S."/>
            <person name="Pritham E.J."/>
            <person name="Rechtsteiner A."/>
            <person name="Rho M."/>
            <person name="Rogozin I.B."/>
            <person name="Sakarya O."/>
            <person name="Salamov A."/>
            <person name="Schaack S."/>
            <person name="Shapiro H."/>
            <person name="Shiga Y."/>
            <person name="Skalitzky C."/>
            <person name="Smith Z."/>
            <person name="Souvorov A."/>
            <person name="Sung W."/>
            <person name="Tang Z."/>
            <person name="Tsuchiya D."/>
            <person name="Tu H."/>
            <person name="Vos H."/>
            <person name="Wang M."/>
            <person name="Wolf Y.I."/>
            <person name="Yamagata H."/>
            <person name="Yamada T."/>
            <person name="Ye Y."/>
            <person name="Shaw J.R."/>
            <person name="Andrews J."/>
            <person name="Crease T.J."/>
            <person name="Tang H."/>
            <person name="Lucas S.M."/>
            <person name="Robertson H.M."/>
            <person name="Bork P."/>
            <person name="Koonin E.V."/>
            <person name="Zdobnov E.M."/>
            <person name="Grigoriev I.V."/>
            <person name="Lynch M."/>
            <person name="Boore J.L."/>
        </authorList>
    </citation>
    <scope>NUCLEOTIDE SEQUENCE [LARGE SCALE GENOMIC DNA]</scope>
</reference>